<keyword evidence="2" id="KW-1185">Reference proteome</keyword>
<dbReference type="Proteomes" id="UP001168990">
    <property type="component" value="Unassembled WGS sequence"/>
</dbReference>
<sequence length="134" mass="14877">MVVSSCISVKNGRIEFPKKGFRSSMSLVCSPCSEKILEVTVITHPGAARKMEPHAAQTTVWCARQKMMLNIPTTLQSFLQMKDSLPANPLTADHGHFRTADNEISCVHESAAAGNDQALGYYGIVYRWNMRYKA</sequence>
<reference evidence="1" key="1">
    <citation type="journal article" date="2023" name="bioRxiv">
        <title>Scaffold-level genome assemblies of two parasitoid biocontrol wasps reveal the parthenogenesis mechanism and an associated novel virus.</title>
        <authorList>
            <person name="Inwood S."/>
            <person name="Skelly J."/>
            <person name="Guhlin J."/>
            <person name="Harrop T."/>
            <person name="Goldson S."/>
            <person name="Dearden P."/>
        </authorList>
    </citation>
    <scope>NUCLEOTIDE SEQUENCE</scope>
    <source>
        <strain evidence="1">Irish</strain>
        <tissue evidence="1">Whole body</tissue>
    </source>
</reference>
<reference evidence="1" key="2">
    <citation type="submission" date="2023-03" db="EMBL/GenBank/DDBJ databases">
        <authorList>
            <person name="Inwood S.N."/>
            <person name="Skelly J.G."/>
            <person name="Guhlin J."/>
            <person name="Harrop T.W.R."/>
            <person name="Goldson S.G."/>
            <person name="Dearden P.K."/>
        </authorList>
    </citation>
    <scope>NUCLEOTIDE SEQUENCE</scope>
    <source>
        <strain evidence="1">Irish</strain>
        <tissue evidence="1">Whole body</tissue>
    </source>
</reference>
<organism evidence="1 2">
    <name type="scientific">Microctonus aethiopoides</name>
    <dbReference type="NCBI Taxonomy" id="144406"/>
    <lineage>
        <taxon>Eukaryota</taxon>
        <taxon>Metazoa</taxon>
        <taxon>Ecdysozoa</taxon>
        <taxon>Arthropoda</taxon>
        <taxon>Hexapoda</taxon>
        <taxon>Insecta</taxon>
        <taxon>Pterygota</taxon>
        <taxon>Neoptera</taxon>
        <taxon>Endopterygota</taxon>
        <taxon>Hymenoptera</taxon>
        <taxon>Apocrita</taxon>
        <taxon>Ichneumonoidea</taxon>
        <taxon>Braconidae</taxon>
        <taxon>Euphorinae</taxon>
        <taxon>Microctonus</taxon>
    </lineage>
</organism>
<name>A0AA39FWU1_9HYME</name>
<comment type="caution">
    <text evidence="1">The sequence shown here is derived from an EMBL/GenBank/DDBJ whole genome shotgun (WGS) entry which is preliminary data.</text>
</comment>
<evidence type="ECO:0000313" key="2">
    <source>
        <dbReference type="Proteomes" id="UP001168990"/>
    </source>
</evidence>
<dbReference type="EMBL" id="JAQQBS010000001">
    <property type="protein sequence ID" value="KAK0177183.1"/>
    <property type="molecule type" value="Genomic_DNA"/>
</dbReference>
<protein>
    <submittedName>
        <fullName evidence="1">Uncharacterized protein</fullName>
    </submittedName>
</protein>
<evidence type="ECO:0000313" key="1">
    <source>
        <dbReference type="EMBL" id="KAK0177183.1"/>
    </source>
</evidence>
<gene>
    <name evidence="1" type="ORF">PV328_001260</name>
</gene>
<proteinExistence type="predicted"/>
<dbReference type="AlphaFoldDB" id="A0AA39FWU1"/>
<accession>A0AA39FWU1</accession>